<dbReference type="GO" id="GO:0070967">
    <property type="term" value="F:coenzyme F420 binding"/>
    <property type="evidence" value="ECO:0007669"/>
    <property type="project" value="InterPro"/>
</dbReference>
<dbReference type="Gene3D" id="3.40.50.720">
    <property type="entry name" value="NAD(P)-binding Rossmann-like Domain"/>
    <property type="match status" value="1"/>
</dbReference>
<dbReference type="EMBL" id="CP020100">
    <property type="protein sequence ID" value="AQZ96483.1"/>
    <property type="molecule type" value="Genomic_DNA"/>
</dbReference>
<dbReference type="GO" id="GO:0008823">
    <property type="term" value="F:cupric reductase (NADH) activity"/>
    <property type="evidence" value="ECO:0007669"/>
    <property type="project" value="TreeGrafter"/>
</dbReference>
<dbReference type="GO" id="GO:0016651">
    <property type="term" value="F:oxidoreductase activity, acting on NAD(P)H"/>
    <property type="evidence" value="ECO:0007669"/>
    <property type="project" value="InterPro"/>
</dbReference>
<dbReference type="GO" id="GO:0050661">
    <property type="term" value="F:NADP binding"/>
    <property type="evidence" value="ECO:0007669"/>
    <property type="project" value="InterPro"/>
</dbReference>
<protein>
    <submittedName>
        <fullName evidence="3">NADPH-dependent F420 reductase</fullName>
    </submittedName>
</protein>
<sequence length="225" mass="23502">MTARIYTIGILGGTGNLGNALAARWAKAGHRVILGSRDAAKARQRAEEMSTTLGTEIRFGSNQDTAEQAEIIVLAVPFANQTDAIEEVRPALAGKILLDTTVPLLPPKVMRVQMPAEGSAAQRAQLVAGENVRVVSAFHNVAAHKLASAHKLEGDVLVFGDDLEARKVVVELANATGLRGLHAGALANSVAAEALTSVLIFMNKHYAADGAGIRITGELDAGKLG</sequence>
<reference evidence="3 4" key="1">
    <citation type="submission" date="2017-03" db="EMBL/GenBank/DDBJ databases">
        <title>Complete genome sequence of the novel DNRA strain Pseudomonas sp. S-6-2 isolated from Chinese polluted river sediment. Journal of Biotechnology.</title>
        <authorList>
            <person name="Li J."/>
            <person name="Xiang F."/>
            <person name="Wang L."/>
            <person name="Xi L."/>
            <person name="Liu J."/>
        </authorList>
    </citation>
    <scope>NUCLEOTIDE SEQUENCE [LARGE SCALE GENOMIC DNA]</scope>
    <source>
        <strain evidence="3 4">S-6-2</strain>
    </source>
</reference>
<dbReference type="GO" id="GO:0006740">
    <property type="term" value="P:NADPH regeneration"/>
    <property type="evidence" value="ECO:0007669"/>
    <property type="project" value="InterPro"/>
</dbReference>
<organism evidence="3 4">
    <name type="scientific">Halopseudomonas phragmitis</name>
    <dbReference type="NCBI Taxonomy" id="1931241"/>
    <lineage>
        <taxon>Bacteria</taxon>
        <taxon>Pseudomonadati</taxon>
        <taxon>Pseudomonadota</taxon>
        <taxon>Gammaproteobacteria</taxon>
        <taxon>Pseudomonadales</taxon>
        <taxon>Pseudomonadaceae</taxon>
        <taxon>Halopseudomonas</taxon>
    </lineage>
</organism>
<dbReference type="STRING" id="1931241.BVH74_17755"/>
<evidence type="ECO:0000259" key="2">
    <source>
        <dbReference type="Pfam" id="PF03807"/>
    </source>
</evidence>
<accession>A0A1V0B972</accession>
<feature type="domain" description="Pyrroline-5-carboxylate reductase catalytic N-terminal" evidence="2">
    <location>
        <begin position="7"/>
        <end position="103"/>
    </location>
</feature>
<proteinExistence type="predicted"/>
<evidence type="ECO:0000313" key="4">
    <source>
        <dbReference type="Proteomes" id="UP000243488"/>
    </source>
</evidence>
<dbReference type="KEGG" id="ppha:BVH74_17755"/>
<dbReference type="GO" id="GO:0052851">
    <property type="term" value="F:ferric-chelate reductase (NADPH) activity"/>
    <property type="evidence" value="ECO:0007669"/>
    <property type="project" value="TreeGrafter"/>
</dbReference>
<dbReference type="InterPro" id="IPR036291">
    <property type="entry name" value="NAD(P)-bd_dom_sf"/>
</dbReference>
<dbReference type="GO" id="GO:0015677">
    <property type="term" value="P:copper ion import"/>
    <property type="evidence" value="ECO:0007669"/>
    <property type="project" value="TreeGrafter"/>
</dbReference>
<dbReference type="InterPro" id="IPR028939">
    <property type="entry name" value="P5C_Rdtase_cat_N"/>
</dbReference>
<dbReference type="PANTHER" id="PTHR14239:SF0">
    <property type="entry name" value="F420-DEPENDENT NADP REDUCTASE"/>
    <property type="match status" value="1"/>
</dbReference>
<evidence type="ECO:0000313" key="3">
    <source>
        <dbReference type="EMBL" id="AQZ96483.1"/>
    </source>
</evidence>
<dbReference type="Proteomes" id="UP000243488">
    <property type="component" value="Chromosome"/>
</dbReference>
<name>A0A1V0B972_9GAMM</name>
<dbReference type="AlphaFoldDB" id="A0A1V0B972"/>
<dbReference type="SUPFAM" id="SSF51735">
    <property type="entry name" value="NAD(P)-binding Rossmann-fold domains"/>
    <property type="match status" value="1"/>
</dbReference>
<dbReference type="InterPro" id="IPR051267">
    <property type="entry name" value="STEAP_metalloreductase"/>
</dbReference>
<dbReference type="RefSeq" id="WP_080051391.1">
    <property type="nucleotide sequence ID" value="NZ_CP020100.1"/>
</dbReference>
<keyword evidence="4" id="KW-1185">Reference proteome</keyword>
<keyword evidence="1" id="KW-0560">Oxidoreductase</keyword>
<evidence type="ECO:0000256" key="1">
    <source>
        <dbReference type="ARBA" id="ARBA00023002"/>
    </source>
</evidence>
<dbReference type="PANTHER" id="PTHR14239">
    <property type="entry name" value="DUDULIN-RELATED"/>
    <property type="match status" value="1"/>
</dbReference>
<dbReference type="InterPro" id="IPR010185">
    <property type="entry name" value="NpdG"/>
</dbReference>
<dbReference type="NCBIfam" id="TIGR01915">
    <property type="entry name" value="npdG"/>
    <property type="match status" value="1"/>
</dbReference>
<dbReference type="GO" id="GO:0005886">
    <property type="term" value="C:plasma membrane"/>
    <property type="evidence" value="ECO:0007669"/>
    <property type="project" value="TreeGrafter"/>
</dbReference>
<gene>
    <name evidence="3" type="ORF">BVH74_17755</name>
</gene>
<dbReference type="Pfam" id="PF03807">
    <property type="entry name" value="F420_oxidored"/>
    <property type="match status" value="1"/>
</dbReference>